<dbReference type="GO" id="GO:0004190">
    <property type="term" value="F:aspartic-type endopeptidase activity"/>
    <property type="evidence" value="ECO:0007669"/>
    <property type="project" value="UniProtKB-KW"/>
</dbReference>
<dbReference type="PANTHER" id="PTHR47966">
    <property type="entry name" value="BETA-SITE APP-CLEAVING ENZYME, ISOFORM A-RELATED"/>
    <property type="match status" value="1"/>
</dbReference>
<dbReference type="InterPro" id="IPR001461">
    <property type="entry name" value="Aspartic_peptidase_A1"/>
</dbReference>
<evidence type="ECO:0000313" key="15">
    <source>
        <dbReference type="EMBL" id="CAI5452487.1"/>
    </source>
</evidence>
<comment type="subcellular location">
    <subcellularLocation>
        <location evidence="1">Secreted</location>
    </subcellularLocation>
</comment>
<evidence type="ECO:0000256" key="6">
    <source>
        <dbReference type="ARBA" id="ARBA00022750"/>
    </source>
</evidence>
<keyword evidence="9" id="KW-0325">Glycoprotein</keyword>
<dbReference type="FunFam" id="2.40.70.10:FF:000062">
    <property type="entry name" value="ASpartyl Protease"/>
    <property type="match status" value="1"/>
</dbReference>
<dbReference type="PROSITE" id="PS00141">
    <property type="entry name" value="ASP_PROTEASE"/>
    <property type="match status" value="1"/>
</dbReference>
<reference evidence="15" key="1">
    <citation type="submission" date="2022-11" db="EMBL/GenBank/DDBJ databases">
        <authorList>
            <person name="Kikuchi T."/>
        </authorList>
    </citation>
    <scope>NUCLEOTIDE SEQUENCE</scope>
    <source>
        <strain evidence="15">PS1010</strain>
    </source>
</reference>
<comment type="similarity">
    <text evidence="2 12">Belongs to the peptidase A1 family.</text>
</comment>
<keyword evidence="5 13" id="KW-0732">Signal</keyword>
<comment type="caution">
    <text evidence="15">The sequence shown here is derived from an EMBL/GenBank/DDBJ whole genome shotgun (WGS) entry which is preliminary data.</text>
</comment>
<protein>
    <recommendedName>
        <fullName evidence="14">Peptidase A1 domain-containing protein</fullName>
    </recommendedName>
</protein>
<evidence type="ECO:0000256" key="9">
    <source>
        <dbReference type="ARBA" id="ARBA00023180"/>
    </source>
</evidence>
<keyword evidence="6 12" id="KW-0064">Aspartyl protease</keyword>
<feature type="domain" description="Peptidase A1" evidence="14">
    <location>
        <begin position="71"/>
        <end position="384"/>
    </location>
</feature>
<dbReference type="InterPro" id="IPR034164">
    <property type="entry name" value="Pepsin-like_dom"/>
</dbReference>
<evidence type="ECO:0000256" key="3">
    <source>
        <dbReference type="ARBA" id="ARBA00022525"/>
    </source>
</evidence>
<dbReference type="Proteomes" id="UP001152747">
    <property type="component" value="Unassembled WGS sequence"/>
</dbReference>
<feature type="active site" evidence="10">
    <location>
        <position position="89"/>
    </location>
</feature>
<accession>A0A9P1N985</accession>
<dbReference type="AlphaFoldDB" id="A0A9P1N985"/>
<feature type="chain" id="PRO_5040338341" description="Peptidase A1 domain-containing protein" evidence="13">
    <location>
        <begin position="16"/>
        <end position="389"/>
    </location>
</feature>
<dbReference type="InterPro" id="IPR021109">
    <property type="entry name" value="Peptidase_aspartic_dom_sf"/>
</dbReference>
<evidence type="ECO:0000256" key="2">
    <source>
        <dbReference type="ARBA" id="ARBA00007447"/>
    </source>
</evidence>
<dbReference type="OrthoDB" id="5790032at2759"/>
<dbReference type="PANTHER" id="PTHR47966:SF16">
    <property type="entry name" value="ASPARTIC PROTEASE 6"/>
    <property type="match status" value="1"/>
</dbReference>
<proteinExistence type="inferred from homology"/>
<evidence type="ECO:0000259" key="14">
    <source>
        <dbReference type="PROSITE" id="PS51767"/>
    </source>
</evidence>
<dbReference type="SUPFAM" id="SSF50630">
    <property type="entry name" value="Acid proteases"/>
    <property type="match status" value="1"/>
</dbReference>
<evidence type="ECO:0000256" key="10">
    <source>
        <dbReference type="PIRSR" id="PIRSR601461-1"/>
    </source>
</evidence>
<feature type="signal peptide" evidence="13">
    <location>
        <begin position="1"/>
        <end position="15"/>
    </location>
</feature>
<evidence type="ECO:0000256" key="1">
    <source>
        <dbReference type="ARBA" id="ARBA00004613"/>
    </source>
</evidence>
<dbReference type="PRINTS" id="PR00792">
    <property type="entry name" value="PEPSIN"/>
</dbReference>
<evidence type="ECO:0000256" key="7">
    <source>
        <dbReference type="ARBA" id="ARBA00022801"/>
    </source>
</evidence>
<evidence type="ECO:0000256" key="12">
    <source>
        <dbReference type="RuleBase" id="RU000454"/>
    </source>
</evidence>
<dbReference type="InterPro" id="IPR001969">
    <property type="entry name" value="Aspartic_peptidase_AS"/>
</dbReference>
<dbReference type="CDD" id="cd05471">
    <property type="entry name" value="pepsin_like"/>
    <property type="match status" value="1"/>
</dbReference>
<evidence type="ECO:0000313" key="16">
    <source>
        <dbReference type="Proteomes" id="UP001152747"/>
    </source>
</evidence>
<dbReference type="GO" id="GO:0005576">
    <property type="term" value="C:extracellular region"/>
    <property type="evidence" value="ECO:0007669"/>
    <property type="project" value="UniProtKB-SubCell"/>
</dbReference>
<dbReference type="Pfam" id="PF00026">
    <property type="entry name" value="Asp"/>
    <property type="match status" value="1"/>
</dbReference>
<feature type="disulfide bond" evidence="11">
    <location>
        <begin position="102"/>
        <end position="106"/>
    </location>
</feature>
<dbReference type="FunFam" id="2.40.70.10:FF:000052">
    <property type="entry name" value="ASpartyl Protease"/>
    <property type="match status" value="1"/>
</dbReference>
<dbReference type="GO" id="GO:0006508">
    <property type="term" value="P:proteolysis"/>
    <property type="evidence" value="ECO:0007669"/>
    <property type="project" value="UniProtKB-KW"/>
</dbReference>
<feature type="active site" evidence="10">
    <location>
        <position position="277"/>
    </location>
</feature>
<evidence type="ECO:0000256" key="11">
    <source>
        <dbReference type="PIRSR" id="PIRSR601461-2"/>
    </source>
</evidence>
<gene>
    <name evidence="15" type="ORF">CAMP_LOCUS15124</name>
</gene>
<keyword evidence="4 12" id="KW-0645">Protease</keyword>
<keyword evidence="7 12" id="KW-0378">Hydrolase</keyword>
<evidence type="ECO:0000256" key="8">
    <source>
        <dbReference type="ARBA" id="ARBA00023157"/>
    </source>
</evidence>
<evidence type="ECO:0000256" key="4">
    <source>
        <dbReference type="ARBA" id="ARBA00022670"/>
    </source>
</evidence>
<dbReference type="EMBL" id="CANHGI010000005">
    <property type="protein sequence ID" value="CAI5452487.1"/>
    <property type="molecule type" value="Genomic_DNA"/>
</dbReference>
<name>A0A9P1N985_9PELO</name>
<organism evidence="15 16">
    <name type="scientific">Caenorhabditis angaria</name>
    <dbReference type="NCBI Taxonomy" id="860376"/>
    <lineage>
        <taxon>Eukaryota</taxon>
        <taxon>Metazoa</taxon>
        <taxon>Ecdysozoa</taxon>
        <taxon>Nematoda</taxon>
        <taxon>Chromadorea</taxon>
        <taxon>Rhabditida</taxon>
        <taxon>Rhabditina</taxon>
        <taxon>Rhabditomorpha</taxon>
        <taxon>Rhabditoidea</taxon>
        <taxon>Rhabditidae</taxon>
        <taxon>Peloderinae</taxon>
        <taxon>Caenorhabditis</taxon>
    </lineage>
</organism>
<keyword evidence="8 11" id="KW-1015">Disulfide bond</keyword>
<dbReference type="PROSITE" id="PS51767">
    <property type="entry name" value="PEPTIDASE_A1"/>
    <property type="match status" value="1"/>
</dbReference>
<dbReference type="InterPro" id="IPR033121">
    <property type="entry name" value="PEPTIDASE_A1"/>
</dbReference>
<keyword evidence="3" id="KW-0964">Secreted</keyword>
<keyword evidence="16" id="KW-1185">Reference proteome</keyword>
<dbReference type="GO" id="GO:0005764">
    <property type="term" value="C:lysosome"/>
    <property type="evidence" value="ECO:0007669"/>
    <property type="project" value="TreeGrafter"/>
</dbReference>
<sequence length="389" mass="41688">MRSLILLALVGLISAAVHQQKLVWKESDRIKMIRNGQWSAYLEHKREMRAVAPNVFGSLTQNVNDFEDLEYLGNITIGTPDQQFVVVLDTGSSNLWVPGPSCKTYCSAKHKYQSGQSSTYVKNGQSWTIQYGSGDASGILAQDTVKFGATGGSQLAVPKTTFGVASHISSDFKNDATDGILGLAFTSLAVDGVVPPLINAINQGLLDQPIFTVWLEHRGFLDNVAGGVFTYGALDATNCGPIIAYQPLSSATYYQFKVAGFALGTYSHAKSAEVISDTGTSFLGGPTSVVAGLAKAAGATYHAADETYYIDCNATPSPLQITIGSNVYSIQAVNLIVPISKTKCAFAAFPFDFGGFGPSWILGDPFIRQYCNTYDIGNKRMGFSQSLQK</sequence>
<dbReference type="Gene3D" id="2.40.70.10">
    <property type="entry name" value="Acid Proteases"/>
    <property type="match status" value="2"/>
</dbReference>
<evidence type="ECO:0000256" key="5">
    <source>
        <dbReference type="ARBA" id="ARBA00022729"/>
    </source>
</evidence>
<evidence type="ECO:0000256" key="13">
    <source>
        <dbReference type="SAM" id="SignalP"/>
    </source>
</evidence>